<feature type="compositionally biased region" description="Basic and acidic residues" evidence="3">
    <location>
        <begin position="182"/>
        <end position="202"/>
    </location>
</feature>
<keyword evidence="6" id="KW-1185">Reference proteome</keyword>
<accession>A0AAV9IFX5</accession>
<dbReference type="PANTHER" id="PTHR21551">
    <property type="entry name" value="TOPOISOMERASE II-ASSOCIATED PROTEIN PAT1"/>
    <property type="match status" value="1"/>
</dbReference>
<evidence type="ECO:0000256" key="3">
    <source>
        <dbReference type="SAM" id="MobiDB-lite"/>
    </source>
</evidence>
<comment type="subcellular location">
    <subcellularLocation>
        <location evidence="1">Cytoplasm</location>
        <location evidence="1">P-body</location>
    </subcellularLocation>
</comment>
<dbReference type="Proteomes" id="UP001300502">
    <property type="component" value="Unassembled WGS sequence"/>
</dbReference>
<dbReference type="InterPro" id="IPR039900">
    <property type="entry name" value="Pat1-like"/>
</dbReference>
<feature type="compositionally biased region" description="Basic and acidic residues" evidence="3">
    <location>
        <begin position="329"/>
        <end position="341"/>
    </location>
</feature>
<dbReference type="GO" id="GO:0000932">
    <property type="term" value="C:P-body"/>
    <property type="evidence" value="ECO:0007669"/>
    <property type="project" value="UniProtKB-SubCell"/>
</dbReference>
<gene>
    <name evidence="5" type="ORF">GAYE_SCF20G4082</name>
</gene>
<dbReference type="GO" id="GO:0003723">
    <property type="term" value="F:RNA binding"/>
    <property type="evidence" value="ECO:0007669"/>
    <property type="project" value="TreeGrafter"/>
</dbReference>
<sequence length="659" mass="76543">MEEEDGQERWRRIDDILEPATEEDDSLLEDNRNNETFDNSVDLDYAWEEEHQLVASQLEEEKRRQRQSLSVDDKLRMLSLRQEGGEHNYTTREEYASVGSKERQQFYSNDIWGNRSLPLAREQPPPPLTPALWLEQSRPKKVVFAEELERSLLEKSSHPSSAVDHGSTWLEKGWTEAPVKGKTREQRDNKPEYPNMERESYLSKKKNVWKAPSESRRWLDTEYPSLESTRKLQDSHRKKAASFVQNYSVNNNYNSKSVSTEQRQKRTGYRHNRGGNAGHQFIRKLSSKWMTSSEIELIAKMHIRQLETSSWPIEDFYCQAYQRKMQKTREEQVINEHPNSRDKRRTWKSGYFPHHSENNLKILERALGSIQGYNPNAPRRIVQIASDLSSDTFKEEVSLTDTIPFHEDSRIAAQSVISSAFDMLFELEDALSDSHSCSNAELEQVKEKLSRRLLSIFGISVEEDLGDETRNVFSRVCALPKGRKLLIRCFAVLPQTYIVPLVNMILFSLGMILKRMTKASLKDSSWQQFTDSVIHCMEDVEDISVIMEWTHSFVVGHSRDEKLFLHVVTSASSLSIVSSLLFHAFRGVDDNSHPPLKSLLNILCERLILSVEEMFQSVEHAVVWQLIALLDGFVETKLREKLRMIIKKLIEEQRVTLHV</sequence>
<protein>
    <submittedName>
        <fullName evidence="5">Uncharacterized protein</fullName>
    </submittedName>
</protein>
<keyword evidence="4" id="KW-0812">Transmembrane</keyword>
<feature type="region of interest" description="Disordered" evidence="3">
    <location>
        <begin position="1"/>
        <end position="35"/>
    </location>
</feature>
<keyword evidence="4" id="KW-0472">Membrane</keyword>
<feature type="region of interest" description="Disordered" evidence="3">
    <location>
        <begin position="246"/>
        <end position="277"/>
    </location>
</feature>
<dbReference type="PANTHER" id="PTHR21551:SF0">
    <property type="entry name" value="PROTEIN ASSOCIATED WITH TOPO II RELATED-1, ISOFORM A"/>
    <property type="match status" value="1"/>
</dbReference>
<evidence type="ECO:0000313" key="6">
    <source>
        <dbReference type="Proteomes" id="UP001300502"/>
    </source>
</evidence>
<reference evidence="5 6" key="1">
    <citation type="submission" date="2022-07" db="EMBL/GenBank/DDBJ databases">
        <title>Genome-wide signatures of adaptation to extreme environments.</title>
        <authorList>
            <person name="Cho C.H."/>
            <person name="Yoon H.S."/>
        </authorList>
    </citation>
    <scope>NUCLEOTIDE SEQUENCE [LARGE SCALE GENOMIC DNA]</scope>
    <source>
        <strain evidence="5 6">108.79 E11</strain>
    </source>
</reference>
<feature type="compositionally biased region" description="Acidic residues" evidence="3">
    <location>
        <begin position="16"/>
        <end position="28"/>
    </location>
</feature>
<evidence type="ECO:0000313" key="5">
    <source>
        <dbReference type="EMBL" id="KAK4526168.1"/>
    </source>
</evidence>
<evidence type="ECO:0000256" key="2">
    <source>
        <dbReference type="ARBA" id="ARBA00022490"/>
    </source>
</evidence>
<dbReference type="AlphaFoldDB" id="A0AAV9IFX5"/>
<organism evidence="5 6">
    <name type="scientific">Galdieria yellowstonensis</name>
    <dbReference type="NCBI Taxonomy" id="3028027"/>
    <lineage>
        <taxon>Eukaryota</taxon>
        <taxon>Rhodophyta</taxon>
        <taxon>Bangiophyceae</taxon>
        <taxon>Galdieriales</taxon>
        <taxon>Galdieriaceae</taxon>
        <taxon>Galdieria</taxon>
    </lineage>
</organism>
<evidence type="ECO:0000256" key="4">
    <source>
        <dbReference type="SAM" id="Phobius"/>
    </source>
</evidence>
<feature type="region of interest" description="Disordered" evidence="3">
    <location>
        <begin position="329"/>
        <end position="350"/>
    </location>
</feature>
<proteinExistence type="predicted"/>
<comment type="caution">
    <text evidence="5">The sequence shown here is derived from an EMBL/GenBank/DDBJ whole genome shotgun (WGS) entry which is preliminary data.</text>
</comment>
<name>A0AAV9IFX5_9RHOD</name>
<dbReference type="EMBL" id="JANCYU010000037">
    <property type="protein sequence ID" value="KAK4526168.1"/>
    <property type="molecule type" value="Genomic_DNA"/>
</dbReference>
<keyword evidence="2" id="KW-0963">Cytoplasm</keyword>
<dbReference type="GO" id="GO:0033962">
    <property type="term" value="P:P-body assembly"/>
    <property type="evidence" value="ECO:0007669"/>
    <property type="project" value="TreeGrafter"/>
</dbReference>
<feature type="region of interest" description="Disordered" evidence="3">
    <location>
        <begin position="174"/>
        <end position="206"/>
    </location>
</feature>
<keyword evidence="4" id="KW-1133">Transmembrane helix</keyword>
<feature type="compositionally biased region" description="Low complexity" evidence="3">
    <location>
        <begin position="246"/>
        <end position="259"/>
    </location>
</feature>
<dbReference type="GO" id="GO:0000290">
    <property type="term" value="P:deadenylation-dependent decapping of nuclear-transcribed mRNA"/>
    <property type="evidence" value="ECO:0007669"/>
    <property type="project" value="InterPro"/>
</dbReference>
<feature type="transmembrane region" description="Helical" evidence="4">
    <location>
        <begin position="497"/>
        <end position="513"/>
    </location>
</feature>
<evidence type="ECO:0000256" key="1">
    <source>
        <dbReference type="ARBA" id="ARBA00004201"/>
    </source>
</evidence>